<sequence>MSVPDGHLFPQCRRSADKRPGRQPESRFVPASGEMNKNTFCSDPRYARKVEERFEEGRRRRREGGGGGKDGGGKEAEEGRRRRREDGVETVPFFTTHVK</sequence>
<feature type="region of interest" description="Disordered" evidence="1">
    <location>
        <begin position="1"/>
        <end position="99"/>
    </location>
</feature>
<feature type="compositionally biased region" description="Basic and acidic residues" evidence="1">
    <location>
        <begin position="71"/>
        <end position="87"/>
    </location>
</feature>
<dbReference type="Proteomes" id="UP001331515">
    <property type="component" value="Unassembled WGS sequence"/>
</dbReference>
<feature type="compositionally biased region" description="Basic and acidic residues" evidence="1">
    <location>
        <begin position="14"/>
        <end position="25"/>
    </location>
</feature>
<dbReference type="EMBL" id="JAURVH010001528">
    <property type="protein sequence ID" value="KAK5911698.1"/>
    <property type="molecule type" value="Genomic_DNA"/>
</dbReference>
<evidence type="ECO:0000313" key="2">
    <source>
        <dbReference type="EMBL" id="KAK5911698.1"/>
    </source>
</evidence>
<feature type="compositionally biased region" description="Basic and acidic residues" evidence="1">
    <location>
        <begin position="45"/>
        <end position="58"/>
    </location>
</feature>
<name>A0AAN8D2B3_CHAGU</name>
<dbReference type="AlphaFoldDB" id="A0AAN8D2B3"/>
<evidence type="ECO:0000313" key="3">
    <source>
        <dbReference type="Proteomes" id="UP001331515"/>
    </source>
</evidence>
<accession>A0AAN8D2B3</accession>
<protein>
    <submittedName>
        <fullName evidence="2">Uncharacterized protein</fullName>
    </submittedName>
</protein>
<proteinExistence type="predicted"/>
<evidence type="ECO:0000256" key="1">
    <source>
        <dbReference type="SAM" id="MobiDB-lite"/>
    </source>
</evidence>
<organism evidence="2 3">
    <name type="scientific">Champsocephalus gunnari</name>
    <name type="common">Mackerel icefish</name>
    <dbReference type="NCBI Taxonomy" id="52237"/>
    <lineage>
        <taxon>Eukaryota</taxon>
        <taxon>Metazoa</taxon>
        <taxon>Chordata</taxon>
        <taxon>Craniata</taxon>
        <taxon>Vertebrata</taxon>
        <taxon>Euteleostomi</taxon>
        <taxon>Actinopterygii</taxon>
        <taxon>Neopterygii</taxon>
        <taxon>Teleostei</taxon>
        <taxon>Neoteleostei</taxon>
        <taxon>Acanthomorphata</taxon>
        <taxon>Eupercaria</taxon>
        <taxon>Perciformes</taxon>
        <taxon>Notothenioidei</taxon>
        <taxon>Channichthyidae</taxon>
        <taxon>Champsocephalus</taxon>
    </lineage>
</organism>
<keyword evidence="3" id="KW-1185">Reference proteome</keyword>
<reference evidence="2 3" key="1">
    <citation type="journal article" date="2023" name="Mol. Biol. Evol.">
        <title>Genomics of Secondarily Temperate Adaptation in the Only Non-Antarctic Icefish.</title>
        <authorList>
            <person name="Rivera-Colon A.G."/>
            <person name="Rayamajhi N."/>
            <person name="Minhas B.F."/>
            <person name="Madrigal G."/>
            <person name="Bilyk K.T."/>
            <person name="Yoon V."/>
            <person name="Hune M."/>
            <person name="Gregory S."/>
            <person name="Cheng C.H.C."/>
            <person name="Catchen J.M."/>
        </authorList>
    </citation>
    <scope>NUCLEOTIDE SEQUENCE [LARGE SCALE GENOMIC DNA]</scope>
    <source>
        <tissue evidence="2">White muscle</tissue>
    </source>
</reference>
<gene>
    <name evidence="2" type="ORF">CgunFtcFv8_005850</name>
</gene>
<comment type="caution">
    <text evidence="2">The sequence shown here is derived from an EMBL/GenBank/DDBJ whole genome shotgun (WGS) entry which is preliminary data.</text>
</comment>